<comment type="subcellular location">
    <subcellularLocation>
        <location evidence="1">Membrane</location>
        <topology evidence="1">Multi-pass membrane protein</topology>
    </subcellularLocation>
</comment>
<feature type="transmembrane region" description="Helical" evidence="13">
    <location>
        <begin position="133"/>
        <end position="153"/>
    </location>
</feature>
<dbReference type="GO" id="GO:0016491">
    <property type="term" value="F:oxidoreductase activity"/>
    <property type="evidence" value="ECO:0007669"/>
    <property type="project" value="UniProtKB-KW"/>
</dbReference>
<evidence type="ECO:0000256" key="13">
    <source>
        <dbReference type="SAM" id="Phobius"/>
    </source>
</evidence>
<dbReference type="EMBL" id="RBDY01000028">
    <property type="protein sequence ID" value="RKN16319.1"/>
    <property type="molecule type" value="Genomic_DNA"/>
</dbReference>
<feature type="transmembrane region" description="Helical" evidence="13">
    <location>
        <begin position="277"/>
        <end position="297"/>
    </location>
</feature>
<comment type="caution">
    <text evidence="14">The sequence shown here is derived from an EMBL/GenBank/DDBJ whole genome shotgun (WGS) entry which is preliminary data.</text>
</comment>
<keyword evidence="5 13" id="KW-1133">Transmembrane helix</keyword>
<keyword evidence="8" id="KW-0350">Heme biosynthesis</keyword>
<evidence type="ECO:0000256" key="5">
    <source>
        <dbReference type="ARBA" id="ARBA00022989"/>
    </source>
</evidence>
<name>A0A3A9VVN6_9ACTN</name>
<keyword evidence="9 13" id="KW-0472">Membrane</keyword>
<feature type="transmembrane region" description="Helical" evidence="13">
    <location>
        <begin position="174"/>
        <end position="192"/>
    </location>
</feature>
<feature type="transmembrane region" description="Helical" evidence="13">
    <location>
        <begin position="109"/>
        <end position="127"/>
    </location>
</feature>
<evidence type="ECO:0000256" key="12">
    <source>
        <dbReference type="SAM" id="MobiDB-lite"/>
    </source>
</evidence>
<dbReference type="EMBL" id="RBDX01000030">
    <property type="protein sequence ID" value="RKN04978.1"/>
    <property type="molecule type" value="Genomic_DNA"/>
</dbReference>
<keyword evidence="10" id="KW-1015">Disulfide bond</keyword>
<evidence type="ECO:0000313" key="14">
    <source>
        <dbReference type="EMBL" id="RKN04978.1"/>
    </source>
</evidence>
<proteinExistence type="predicted"/>
<dbReference type="Pfam" id="PF02628">
    <property type="entry name" value="COX15-CtaA"/>
    <property type="match status" value="1"/>
</dbReference>
<keyword evidence="3 13" id="KW-0812">Transmembrane</keyword>
<evidence type="ECO:0000256" key="7">
    <source>
        <dbReference type="ARBA" id="ARBA00023004"/>
    </source>
</evidence>
<evidence type="ECO:0000313" key="15">
    <source>
        <dbReference type="EMBL" id="RKN16319.1"/>
    </source>
</evidence>
<dbReference type="GO" id="GO:0046872">
    <property type="term" value="F:metal ion binding"/>
    <property type="evidence" value="ECO:0007669"/>
    <property type="project" value="UniProtKB-KW"/>
</dbReference>
<feature type="transmembrane region" description="Helical" evidence="13">
    <location>
        <begin position="253"/>
        <end position="271"/>
    </location>
</feature>
<feature type="transmembrane region" description="Helical" evidence="13">
    <location>
        <begin position="78"/>
        <end position="97"/>
    </location>
</feature>
<evidence type="ECO:0000313" key="17">
    <source>
        <dbReference type="Proteomes" id="UP000275024"/>
    </source>
</evidence>
<feature type="region of interest" description="Disordered" evidence="12">
    <location>
        <begin position="305"/>
        <end position="329"/>
    </location>
</feature>
<evidence type="ECO:0000256" key="11">
    <source>
        <dbReference type="ARBA" id="ARBA00023444"/>
    </source>
</evidence>
<protein>
    <submittedName>
        <fullName evidence="14">Heme A synthase</fullName>
    </submittedName>
</protein>
<accession>A0A3A9VVN6</accession>
<dbReference type="GO" id="GO:0006784">
    <property type="term" value="P:heme A biosynthetic process"/>
    <property type="evidence" value="ECO:0007669"/>
    <property type="project" value="InterPro"/>
</dbReference>
<dbReference type="PANTHER" id="PTHR35457">
    <property type="entry name" value="HEME A SYNTHASE"/>
    <property type="match status" value="1"/>
</dbReference>
<keyword evidence="6" id="KW-0560">Oxidoreductase</keyword>
<dbReference type="GO" id="GO:0016020">
    <property type="term" value="C:membrane"/>
    <property type="evidence" value="ECO:0007669"/>
    <property type="project" value="UniProtKB-SubCell"/>
</dbReference>
<evidence type="ECO:0000256" key="1">
    <source>
        <dbReference type="ARBA" id="ARBA00004141"/>
    </source>
</evidence>
<keyword evidence="7" id="KW-0408">Iron</keyword>
<dbReference type="OrthoDB" id="5241540at2"/>
<dbReference type="Proteomes" id="UP000275024">
    <property type="component" value="Unassembled WGS sequence"/>
</dbReference>
<keyword evidence="16" id="KW-1185">Reference proteome</keyword>
<evidence type="ECO:0000313" key="16">
    <source>
        <dbReference type="Proteomes" id="UP000268652"/>
    </source>
</evidence>
<evidence type="ECO:0000256" key="9">
    <source>
        <dbReference type="ARBA" id="ARBA00023136"/>
    </source>
</evidence>
<feature type="transmembrane region" description="Helical" evidence="13">
    <location>
        <begin position="21"/>
        <end position="40"/>
    </location>
</feature>
<comment type="pathway">
    <text evidence="11">Porphyrin-containing compound metabolism.</text>
</comment>
<evidence type="ECO:0000256" key="8">
    <source>
        <dbReference type="ARBA" id="ARBA00023133"/>
    </source>
</evidence>
<dbReference type="InterPro" id="IPR003780">
    <property type="entry name" value="COX15/CtaA_fam"/>
</dbReference>
<dbReference type="PANTHER" id="PTHR35457:SF1">
    <property type="entry name" value="HEME A SYNTHASE"/>
    <property type="match status" value="1"/>
</dbReference>
<keyword evidence="4" id="KW-0479">Metal-binding</keyword>
<sequence>MRNPLALIAERWTPRPATVRRAALAALVMSVVIVVTGGAVRLTGSGLGCDTWPKCSDESLVATSEMGVHGAIEFGNRLMSYVVSAAVGWFIVAARCAKPRRRELTRLGWLQFWIVMTNAVIGGITVRTELNPWIVASHFLAAMALLTATTVSWQRAREGDAPPRPLVGIPLRRAIGGLTLLTAALVVVGTAVTGSGKHSGDTSGHIERMPFDWDTITRAHSALAWLVVLGTLAVLAGLRLMDAPRGARARARDLLLILLAQGVIGYVQYALDEPAWLVGGHLLGATLVWIAALRLWLATRDREEAATAPVPRDGAAPAEPPTREPATSA</sequence>
<evidence type="ECO:0000256" key="2">
    <source>
        <dbReference type="ARBA" id="ARBA00022475"/>
    </source>
</evidence>
<evidence type="ECO:0000256" key="10">
    <source>
        <dbReference type="ARBA" id="ARBA00023157"/>
    </source>
</evidence>
<organism evidence="14 17">
    <name type="scientific">Streptomyces radicis</name>
    <dbReference type="NCBI Taxonomy" id="1750517"/>
    <lineage>
        <taxon>Bacteria</taxon>
        <taxon>Bacillati</taxon>
        <taxon>Actinomycetota</taxon>
        <taxon>Actinomycetes</taxon>
        <taxon>Kitasatosporales</taxon>
        <taxon>Streptomycetaceae</taxon>
        <taxon>Streptomyces</taxon>
    </lineage>
</organism>
<dbReference type="InterPro" id="IPR050450">
    <property type="entry name" value="COX15/CtaA_HemeA_synthase"/>
</dbReference>
<feature type="transmembrane region" description="Helical" evidence="13">
    <location>
        <begin position="222"/>
        <end position="241"/>
    </location>
</feature>
<evidence type="ECO:0000256" key="6">
    <source>
        <dbReference type="ARBA" id="ARBA00023002"/>
    </source>
</evidence>
<evidence type="ECO:0000256" key="4">
    <source>
        <dbReference type="ARBA" id="ARBA00022723"/>
    </source>
</evidence>
<keyword evidence="2" id="KW-1003">Cell membrane</keyword>
<gene>
    <name evidence="15" type="ORF">D7318_26070</name>
    <name evidence="14" type="ORF">D7319_26715</name>
</gene>
<dbReference type="AlphaFoldDB" id="A0A3A9VVN6"/>
<reference evidence="16 17" key="1">
    <citation type="submission" date="2018-09" db="EMBL/GenBank/DDBJ databases">
        <title>Streptomyces sp. nov. DS1-2, an endophytic actinomycete isolated from roots of Dendrobium scabrilingue.</title>
        <authorList>
            <person name="Kuncharoen N."/>
            <person name="Kudo T."/>
            <person name="Ohkuma M."/>
            <person name="Yuki M."/>
            <person name="Tanasupawat S."/>
        </authorList>
    </citation>
    <scope>NUCLEOTIDE SEQUENCE [LARGE SCALE GENOMIC DNA]</scope>
    <source>
        <strain evidence="14 17">AZ1-7</strain>
        <strain evidence="15 16">DS1-2</strain>
    </source>
</reference>
<evidence type="ECO:0000256" key="3">
    <source>
        <dbReference type="ARBA" id="ARBA00022692"/>
    </source>
</evidence>
<dbReference type="Proteomes" id="UP000268652">
    <property type="component" value="Unassembled WGS sequence"/>
</dbReference>